<feature type="transmembrane region" description="Helical" evidence="1">
    <location>
        <begin position="138"/>
        <end position="156"/>
    </location>
</feature>
<accession>A0A948W6B3</accession>
<sequence>MAGKANKTNRTGDHWSGLRRHGPWLLALILVPMIFHAAMVLKNYEPLAPDTQMAQPLGQWAKQAEVELGTIPLWCPAIFAGMPSYGSFIYTPAAWHHLFDLVISPFADYRGIRYFLAMLLGGFSLYIFGIRLGFSPPAAAAGSLLFVLTPYMAGVIQAGHSTKLRALYHVPLLFLAVEEMLRKPRIRAAALLALALALLGWTRHPQIAYYALLLAALYAIAGLIWLRPPAWGRKGWLFGLGMVLLAGMLAGVMLLDPITSVREYTPYSERGTPGAFATEEDVAGGTSWDYATAWSFHPKELPSFLVPEWFGLEGATYWGEMPFTQSTHYFGLMAIALSLLALLSLRDRRLWIWAGLALVVLIIGFGRIVPVLYRPLFLILPFFNKFRVPSMIYAFLPLLVLPLVGAGLRLIQGEGIMPPRAERQEKSKGKTKGKAPKDRYRWILLTTVALGILFILWLAAGPGITDSMKASNHGGVGWFQKVGDAQRFNPSVIPALQNRRAEMFVVGVGRSLFLLTLLGAILILRRRRLLPGYWAVVLCGVLLVGDVWVVGKRFQKLEPKATFEKTVQIDSALQYLVDVDELFRFLPLDESTSNRHAAFGLQSLMGYQPAKLRAYKDVMEAGGLQTLPVLDMLQTRFFVSGTAADVPGFKLVHNGSRKVYEREIELPRVWFVQKVDALPDARAVLDGMMQPGFKPFDTALIPLDSELKSGSRAGGSATLREWSEHKLIVDAEVETAGEGLLVYSEIAYPPGWKAEIDGIEAPIHTVNHILRAVEVPQGHHEVIMTAVEKNRSRARQLSKAAMGVTLLLLLVPVFWRRGSA</sequence>
<feature type="transmembrane region" description="Helical" evidence="1">
    <location>
        <begin position="71"/>
        <end position="91"/>
    </location>
</feature>
<dbReference type="Proteomes" id="UP000777784">
    <property type="component" value="Unassembled WGS sequence"/>
</dbReference>
<dbReference type="InterPro" id="IPR018580">
    <property type="entry name" value="Uncharacterised_YfhO"/>
</dbReference>
<feature type="transmembrane region" description="Helical" evidence="1">
    <location>
        <begin position="235"/>
        <end position="255"/>
    </location>
</feature>
<dbReference type="AlphaFoldDB" id="A0A948W6B3"/>
<feature type="transmembrane region" description="Helical" evidence="1">
    <location>
        <begin position="21"/>
        <end position="41"/>
    </location>
</feature>
<feature type="transmembrane region" description="Helical" evidence="1">
    <location>
        <begin position="392"/>
        <end position="411"/>
    </location>
</feature>
<keyword evidence="1" id="KW-1133">Transmembrane helix</keyword>
<evidence type="ECO:0000256" key="1">
    <source>
        <dbReference type="SAM" id="Phobius"/>
    </source>
</evidence>
<dbReference type="PANTHER" id="PTHR38454:SF1">
    <property type="entry name" value="INTEGRAL MEMBRANE PROTEIN"/>
    <property type="match status" value="1"/>
</dbReference>
<feature type="transmembrane region" description="Helical" evidence="1">
    <location>
        <begin position="350"/>
        <end position="372"/>
    </location>
</feature>
<evidence type="ECO:0000313" key="3">
    <source>
        <dbReference type="Proteomes" id="UP000777784"/>
    </source>
</evidence>
<keyword evidence="1" id="KW-0472">Membrane</keyword>
<feature type="transmembrane region" description="Helical" evidence="1">
    <location>
        <begin position="442"/>
        <end position="460"/>
    </location>
</feature>
<name>A0A948W6B3_UNCEI</name>
<reference evidence="2" key="1">
    <citation type="submission" date="2021-05" db="EMBL/GenBank/DDBJ databases">
        <title>Energy efficiency and biological interactions define the core microbiome of deep oligotrophic groundwater.</title>
        <authorList>
            <person name="Mehrshad M."/>
            <person name="Lopez-Fernandez M."/>
            <person name="Bell E."/>
            <person name="Bernier-Latmani R."/>
            <person name="Bertilsson S."/>
            <person name="Dopson M."/>
        </authorList>
    </citation>
    <scope>NUCLEOTIDE SEQUENCE</scope>
    <source>
        <strain evidence="2">Modern_marine.mb.64</strain>
    </source>
</reference>
<comment type="caution">
    <text evidence="2">The sequence shown here is derived from an EMBL/GenBank/DDBJ whole genome shotgun (WGS) entry which is preliminary data.</text>
</comment>
<protein>
    <submittedName>
        <fullName evidence="2">YfhO family protein</fullName>
    </submittedName>
</protein>
<dbReference type="EMBL" id="JAHJDP010000032">
    <property type="protein sequence ID" value="MBU2690461.1"/>
    <property type="molecule type" value="Genomic_DNA"/>
</dbReference>
<gene>
    <name evidence="2" type="ORF">KJ970_05990</name>
</gene>
<feature type="transmembrane region" description="Helical" evidence="1">
    <location>
        <begin position="326"/>
        <end position="343"/>
    </location>
</feature>
<feature type="transmembrane region" description="Helical" evidence="1">
    <location>
        <begin position="112"/>
        <end position="132"/>
    </location>
</feature>
<feature type="transmembrane region" description="Helical" evidence="1">
    <location>
        <begin position="503"/>
        <end position="524"/>
    </location>
</feature>
<keyword evidence="1" id="KW-0812">Transmembrane</keyword>
<feature type="transmembrane region" description="Helical" evidence="1">
    <location>
        <begin position="184"/>
        <end position="201"/>
    </location>
</feature>
<feature type="transmembrane region" description="Helical" evidence="1">
    <location>
        <begin position="531"/>
        <end position="551"/>
    </location>
</feature>
<evidence type="ECO:0000313" key="2">
    <source>
        <dbReference type="EMBL" id="MBU2690461.1"/>
    </source>
</evidence>
<organism evidence="2 3">
    <name type="scientific">Eiseniibacteriota bacterium</name>
    <dbReference type="NCBI Taxonomy" id="2212470"/>
    <lineage>
        <taxon>Bacteria</taxon>
        <taxon>Candidatus Eiseniibacteriota</taxon>
    </lineage>
</organism>
<proteinExistence type="predicted"/>
<feature type="transmembrane region" description="Helical" evidence="1">
    <location>
        <begin position="207"/>
        <end position="226"/>
    </location>
</feature>
<dbReference type="PANTHER" id="PTHR38454">
    <property type="entry name" value="INTEGRAL MEMBRANE PROTEIN-RELATED"/>
    <property type="match status" value="1"/>
</dbReference>